<dbReference type="InterPro" id="IPR036543">
    <property type="entry name" value="Guanylate-bd_C_sf"/>
</dbReference>
<feature type="coiled-coil region" evidence="1">
    <location>
        <begin position="96"/>
        <end position="158"/>
    </location>
</feature>
<evidence type="ECO:0000256" key="1">
    <source>
        <dbReference type="SAM" id="Coils"/>
    </source>
</evidence>
<protein>
    <submittedName>
        <fullName evidence="3">Uncharacterized protein</fullName>
    </submittedName>
</protein>
<evidence type="ECO:0000256" key="2">
    <source>
        <dbReference type="SAM" id="MobiDB-lite"/>
    </source>
</evidence>
<gene>
    <name evidence="3" type="ORF">GIB67_031067</name>
</gene>
<sequence>MYKHAKTRYMIVFYEVLDDLLSEYEMSSHGPEKWQKLATFLHRSLEGQIADLSKKQLDQVIAEKNALSLQYRSIQDRMELLHKQLEASTKSKSEYLRRYEDAINDKKQIADDYTRRLTTLQNQCSSLDERCSSSLKSLESAKREVVEWRRKYEQISSKQKAEEDHTNSELINLRSRIAATETWVSAAREQVQSAEEEAAEWKRKFDFAARETKAALEKAATAQEHINKQAQLREDVRRAEFSATLAAKEEEIKDKVAKADKVEQHLAALISELKASESKLKNCDFELSAQKLEIKELSDKFDAAKATSQSFEREVKILEQEKIHLEQKYSSEFKRFEEIQERCSIAENKANRATELADKARADAVTAQKEKTDVQRVAMERLTQIERSQRHIENLERVKVDLEQEVERVHTSELDALSKVSLLESRVEEREKEIESLLESSNAERVSNVKVLESLLENERKAREEANLRAEEMSVQLQSSQGKLDLLQQELITVRLNESALSSKLKTSSRGKRSRLDDSYDMGVGSVEVDEDVNTGRKRSKSTTSPLKFTQTGVSEDDDKQSQQTESGDHTKFTIVKLRQEITKNGFGAELLQLKNPNKKDILSLYEKYVLTKKSI</sequence>
<feature type="coiled-coil region" evidence="1">
    <location>
        <begin position="245"/>
        <end position="490"/>
    </location>
</feature>
<dbReference type="SUPFAM" id="SSF48340">
    <property type="entry name" value="Interferon-induced guanylate-binding protein 1 (GBP1), C-terminal domain"/>
    <property type="match status" value="1"/>
</dbReference>
<organism evidence="3 4">
    <name type="scientific">Kingdonia uniflora</name>
    <dbReference type="NCBI Taxonomy" id="39325"/>
    <lineage>
        <taxon>Eukaryota</taxon>
        <taxon>Viridiplantae</taxon>
        <taxon>Streptophyta</taxon>
        <taxon>Embryophyta</taxon>
        <taxon>Tracheophyta</taxon>
        <taxon>Spermatophyta</taxon>
        <taxon>Magnoliopsida</taxon>
        <taxon>Ranunculales</taxon>
        <taxon>Circaeasteraceae</taxon>
        <taxon>Kingdonia</taxon>
    </lineage>
</organism>
<feature type="coiled-coil region" evidence="1">
    <location>
        <begin position="184"/>
        <end position="211"/>
    </location>
</feature>
<keyword evidence="1" id="KW-0175">Coiled coil</keyword>
<dbReference type="GO" id="GO:0005525">
    <property type="term" value="F:GTP binding"/>
    <property type="evidence" value="ECO:0007669"/>
    <property type="project" value="InterPro"/>
</dbReference>
<evidence type="ECO:0000313" key="3">
    <source>
        <dbReference type="EMBL" id="KAF6143760.1"/>
    </source>
</evidence>
<evidence type="ECO:0000313" key="4">
    <source>
        <dbReference type="Proteomes" id="UP000541444"/>
    </source>
</evidence>
<dbReference type="Proteomes" id="UP000541444">
    <property type="component" value="Unassembled WGS sequence"/>
</dbReference>
<feature type="region of interest" description="Disordered" evidence="2">
    <location>
        <begin position="527"/>
        <end position="571"/>
    </location>
</feature>
<name>A0A7J7LML3_9MAGN</name>
<feature type="compositionally biased region" description="Polar residues" evidence="2">
    <location>
        <begin position="542"/>
        <end position="554"/>
    </location>
</feature>
<comment type="caution">
    <text evidence="3">The sequence shown here is derived from an EMBL/GenBank/DDBJ whole genome shotgun (WGS) entry which is preliminary data.</text>
</comment>
<dbReference type="EMBL" id="JACGCM010002187">
    <property type="protein sequence ID" value="KAF6143760.1"/>
    <property type="molecule type" value="Genomic_DNA"/>
</dbReference>
<dbReference type="OrthoDB" id="2135133at2759"/>
<dbReference type="AlphaFoldDB" id="A0A7J7LML3"/>
<accession>A0A7J7LML3</accession>
<dbReference type="GO" id="GO:0003924">
    <property type="term" value="F:GTPase activity"/>
    <property type="evidence" value="ECO:0007669"/>
    <property type="project" value="InterPro"/>
</dbReference>
<keyword evidence="4" id="KW-1185">Reference proteome</keyword>
<proteinExistence type="predicted"/>
<reference evidence="3 4" key="1">
    <citation type="journal article" date="2020" name="IScience">
        <title>Genome Sequencing of the Endangered Kingdonia uniflora (Circaeasteraceae, Ranunculales) Reveals Potential Mechanisms of Evolutionary Specialization.</title>
        <authorList>
            <person name="Sun Y."/>
            <person name="Deng T."/>
            <person name="Zhang A."/>
            <person name="Moore M.J."/>
            <person name="Landis J.B."/>
            <person name="Lin N."/>
            <person name="Zhang H."/>
            <person name="Zhang X."/>
            <person name="Huang J."/>
            <person name="Zhang X."/>
            <person name="Sun H."/>
            <person name="Wang H."/>
        </authorList>
    </citation>
    <scope>NUCLEOTIDE SEQUENCE [LARGE SCALE GENOMIC DNA]</scope>
    <source>
        <strain evidence="3">TB1705</strain>
        <tissue evidence="3">Leaf</tissue>
    </source>
</reference>